<feature type="transmembrane region" description="Helical" evidence="13">
    <location>
        <begin position="257"/>
        <end position="290"/>
    </location>
</feature>
<keyword evidence="9 13" id="KW-1133">Transmembrane helix</keyword>
<evidence type="ECO:0000256" key="5">
    <source>
        <dbReference type="ARBA" id="ARBA00022448"/>
    </source>
</evidence>
<feature type="transmembrane region" description="Helical" evidence="13">
    <location>
        <begin position="213"/>
        <end position="236"/>
    </location>
</feature>
<evidence type="ECO:0000256" key="1">
    <source>
        <dbReference type="ARBA" id="ARBA00003408"/>
    </source>
</evidence>
<dbReference type="InterPro" id="IPR048279">
    <property type="entry name" value="MdtK-like"/>
</dbReference>
<dbReference type="AlphaFoldDB" id="A0A537LWK1"/>
<evidence type="ECO:0000256" key="7">
    <source>
        <dbReference type="ARBA" id="ARBA00022475"/>
    </source>
</evidence>
<sequence length="470" mass="49748">MDAVLTGRETRAPVPSGGPVNPVRRLLRLAWPVVISRSSQVVVGVSDAIMVAHLGEAALAATTTGATNTFNLLILPMGLVFIVSSFTSQFTGEGNPAAARRYGWYGLGVALLTQLLCLAGIPSVPGILRMIGYQGEVHRLMSGYLQLRLLTGGAAVGMEALNNFYGGLGNTRLPAVASVLAMGLNVFGNWVLINGHLGAPALGVRGAALASALATGIAFTLLFVFFLTGVGAPRVFRRVRLVWGEFIRLLRFGLPVGLNWFFEFLAFSFFINVLVAGLGTTTLAAFMIALQINSVSFMPAFGVASAGAILVGQAIGAGRPQDVPHVVRLTAKVVGVWQGAVGLSYLVLPRLFMAPFIDQRTATPDLLRIGAAMLMMSASWQLFDAVAMTLTEALRAAGDTAFSMWARVVIAWAVFVPGVTISVKLLGGGYVVATLWLIVYIGLLAAALAWRFRGGAWRRIDLTGRVAEMG</sequence>
<protein>
    <recommendedName>
        <fullName evidence="4">Probable multidrug resistance protein NorM</fullName>
    </recommendedName>
    <alternativeName>
        <fullName evidence="12">Multidrug-efflux transporter</fullName>
    </alternativeName>
</protein>
<accession>A0A537LWK1</accession>
<proteinExistence type="inferred from homology"/>
<evidence type="ECO:0000256" key="13">
    <source>
        <dbReference type="SAM" id="Phobius"/>
    </source>
</evidence>
<feature type="transmembrane region" description="Helical" evidence="13">
    <location>
        <begin position="329"/>
        <end position="348"/>
    </location>
</feature>
<comment type="caution">
    <text evidence="14">The sequence shown here is derived from an EMBL/GenBank/DDBJ whole genome shotgun (WGS) entry which is preliminary data.</text>
</comment>
<dbReference type="Pfam" id="PF01554">
    <property type="entry name" value="MatE"/>
    <property type="match status" value="2"/>
</dbReference>
<comment type="similarity">
    <text evidence="3">Belongs to the multi antimicrobial extrusion (MATE) (TC 2.A.66.1) family.</text>
</comment>
<evidence type="ECO:0000256" key="10">
    <source>
        <dbReference type="ARBA" id="ARBA00023065"/>
    </source>
</evidence>
<evidence type="ECO:0000256" key="8">
    <source>
        <dbReference type="ARBA" id="ARBA00022692"/>
    </source>
</evidence>
<feature type="transmembrane region" description="Helical" evidence="13">
    <location>
        <begin position="429"/>
        <end position="450"/>
    </location>
</feature>
<feature type="transmembrane region" description="Helical" evidence="13">
    <location>
        <begin position="402"/>
        <end position="423"/>
    </location>
</feature>
<feature type="transmembrane region" description="Helical" evidence="13">
    <location>
        <begin position="368"/>
        <end position="390"/>
    </location>
</feature>
<comment type="function">
    <text evidence="1">Multidrug efflux pump.</text>
</comment>
<dbReference type="PANTHER" id="PTHR43298">
    <property type="entry name" value="MULTIDRUG RESISTANCE PROTEIN NORM-RELATED"/>
    <property type="match status" value="1"/>
</dbReference>
<feature type="transmembrane region" description="Helical" evidence="13">
    <location>
        <begin position="141"/>
        <end position="161"/>
    </location>
</feature>
<evidence type="ECO:0000313" key="14">
    <source>
        <dbReference type="EMBL" id="TMJ12384.1"/>
    </source>
</evidence>
<organism evidence="14 15">
    <name type="scientific">Candidatus Segetimicrobium genomatis</name>
    <dbReference type="NCBI Taxonomy" id="2569760"/>
    <lineage>
        <taxon>Bacteria</taxon>
        <taxon>Bacillati</taxon>
        <taxon>Candidatus Sysuimicrobiota</taxon>
        <taxon>Candidatus Sysuimicrobiia</taxon>
        <taxon>Candidatus Sysuimicrobiales</taxon>
        <taxon>Candidatus Segetimicrobiaceae</taxon>
        <taxon>Candidatus Segetimicrobium</taxon>
    </lineage>
</organism>
<evidence type="ECO:0000256" key="4">
    <source>
        <dbReference type="ARBA" id="ARBA00020268"/>
    </source>
</evidence>
<dbReference type="InterPro" id="IPR050222">
    <property type="entry name" value="MATE_MdtK"/>
</dbReference>
<dbReference type="CDD" id="cd13133">
    <property type="entry name" value="MATE_like_7"/>
    <property type="match status" value="1"/>
</dbReference>
<dbReference type="GO" id="GO:0015297">
    <property type="term" value="F:antiporter activity"/>
    <property type="evidence" value="ECO:0007669"/>
    <property type="project" value="UniProtKB-KW"/>
</dbReference>
<evidence type="ECO:0000256" key="12">
    <source>
        <dbReference type="ARBA" id="ARBA00031636"/>
    </source>
</evidence>
<keyword evidence="10" id="KW-0406">Ion transport</keyword>
<keyword evidence="6" id="KW-0050">Antiport</keyword>
<dbReference type="GO" id="GO:0006811">
    <property type="term" value="P:monoatomic ion transport"/>
    <property type="evidence" value="ECO:0007669"/>
    <property type="project" value="UniProtKB-KW"/>
</dbReference>
<dbReference type="Proteomes" id="UP000315217">
    <property type="component" value="Unassembled WGS sequence"/>
</dbReference>
<dbReference type="GO" id="GO:0005886">
    <property type="term" value="C:plasma membrane"/>
    <property type="evidence" value="ECO:0007669"/>
    <property type="project" value="UniProtKB-SubCell"/>
</dbReference>
<dbReference type="PIRSF" id="PIRSF006603">
    <property type="entry name" value="DinF"/>
    <property type="match status" value="1"/>
</dbReference>
<evidence type="ECO:0000256" key="11">
    <source>
        <dbReference type="ARBA" id="ARBA00023136"/>
    </source>
</evidence>
<evidence type="ECO:0000256" key="3">
    <source>
        <dbReference type="ARBA" id="ARBA00010199"/>
    </source>
</evidence>
<name>A0A537LWK1_9BACT</name>
<feature type="transmembrane region" description="Helical" evidence="13">
    <location>
        <begin position="296"/>
        <end position="317"/>
    </location>
</feature>
<keyword evidence="11 13" id="KW-0472">Membrane</keyword>
<evidence type="ECO:0000313" key="15">
    <source>
        <dbReference type="Proteomes" id="UP000315217"/>
    </source>
</evidence>
<dbReference type="PANTHER" id="PTHR43298:SF2">
    <property type="entry name" value="FMN_FAD EXPORTER YEEO-RELATED"/>
    <property type="match status" value="1"/>
</dbReference>
<feature type="transmembrane region" description="Helical" evidence="13">
    <location>
        <begin position="102"/>
        <end position="121"/>
    </location>
</feature>
<dbReference type="NCBIfam" id="TIGR00797">
    <property type="entry name" value="matE"/>
    <property type="match status" value="1"/>
</dbReference>
<comment type="subcellular location">
    <subcellularLocation>
        <location evidence="2">Cell membrane</location>
        <topology evidence="2">Multi-pass membrane protein</topology>
    </subcellularLocation>
</comment>
<evidence type="ECO:0000256" key="2">
    <source>
        <dbReference type="ARBA" id="ARBA00004651"/>
    </source>
</evidence>
<feature type="transmembrane region" description="Helical" evidence="13">
    <location>
        <begin position="173"/>
        <end position="193"/>
    </location>
</feature>
<evidence type="ECO:0000256" key="6">
    <source>
        <dbReference type="ARBA" id="ARBA00022449"/>
    </source>
</evidence>
<dbReference type="GO" id="GO:0042910">
    <property type="term" value="F:xenobiotic transmembrane transporter activity"/>
    <property type="evidence" value="ECO:0007669"/>
    <property type="project" value="InterPro"/>
</dbReference>
<dbReference type="InterPro" id="IPR002528">
    <property type="entry name" value="MATE_fam"/>
</dbReference>
<keyword evidence="5" id="KW-0813">Transport</keyword>
<reference evidence="14 15" key="1">
    <citation type="journal article" date="2019" name="Nat. Microbiol.">
        <title>Mediterranean grassland soil C-N compound turnover is dependent on rainfall and depth, and is mediated by genomically divergent microorganisms.</title>
        <authorList>
            <person name="Diamond S."/>
            <person name="Andeer P.F."/>
            <person name="Li Z."/>
            <person name="Crits-Christoph A."/>
            <person name="Burstein D."/>
            <person name="Anantharaman K."/>
            <person name="Lane K.R."/>
            <person name="Thomas B.C."/>
            <person name="Pan C."/>
            <person name="Northen T.R."/>
            <person name="Banfield J.F."/>
        </authorList>
    </citation>
    <scope>NUCLEOTIDE SEQUENCE [LARGE SCALE GENOMIC DNA]</scope>
    <source>
        <strain evidence="14">NP_1</strain>
    </source>
</reference>
<feature type="transmembrane region" description="Helical" evidence="13">
    <location>
        <begin position="70"/>
        <end position="90"/>
    </location>
</feature>
<dbReference type="EMBL" id="VBAI01000026">
    <property type="protein sequence ID" value="TMJ12384.1"/>
    <property type="molecule type" value="Genomic_DNA"/>
</dbReference>
<evidence type="ECO:0000256" key="9">
    <source>
        <dbReference type="ARBA" id="ARBA00022989"/>
    </source>
</evidence>
<keyword evidence="7" id="KW-1003">Cell membrane</keyword>
<gene>
    <name evidence="14" type="ORF">E6G98_02960</name>
</gene>
<keyword evidence="8 13" id="KW-0812">Transmembrane</keyword>